<proteinExistence type="predicted"/>
<protein>
    <submittedName>
        <fullName evidence="1">Uncharacterized protein</fullName>
    </submittedName>
</protein>
<accession>A0A4R4JNU1</accession>
<dbReference type="Proteomes" id="UP000295550">
    <property type="component" value="Unassembled WGS sequence"/>
</dbReference>
<evidence type="ECO:0000313" key="2">
    <source>
        <dbReference type="Proteomes" id="UP000295550"/>
    </source>
</evidence>
<name>A0A4R4JNU1_PHOLU</name>
<sequence>MFFLCLKFAWCKMGVKLPLTSFINLGCSGHITSSALSTSTRASNTHKDLLIIYTHQSISL</sequence>
<gene>
    <name evidence="1" type="ORF">C5468_00300</name>
</gene>
<organism evidence="1 2">
    <name type="scientific">Photorhabdus luminescens subsp. mexicana</name>
    <dbReference type="NCBI Taxonomy" id="2100167"/>
    <lineage>
        <taxon>Bacteria</taxon>
        <taxon>Pseudomonadati</taxon>
        <taxon>Pseudomonadota</taxon>
        <taxon>Gammaproteobacteria</taxon>
        <taxon>Enterobacterales</taxon>
        <taxon>Morganellaceae</taxon>
        <taxon>Photorhabdus</taxon>
    </lineage>
</organism>
<dbReference type="AlphaFoldDB" id="A0A4R4JNU1"/>
<dbReference type="EMBL" id="PUJX01000001">
    <property type="protein sequence ID" value="TDB56177.1"/>
    <property type="molecule type" value="Genomic_DNA"/>
</dbReference>
<comment type="caution">
    <text evidence="1">The sequence shown here is derived from an EMBL/GenBank/DDBJ whole genome shotgun (WGS) entry which is preliminary data.</text>
</comment>
<reference evidence="1 2" key="1">
    <citation type="journal article" date="2019" name="Int. J. Syst. Evol. Microbiol.">
        <title>Photorhabdus khanii subsp. guanajuatensis subsp. nov., isolated from Heterorhabditis atacamensis, and Photorhabdus luminescens subsp. mexicana subsp. nov., isolated from Heterorhabditis mexicana entomopathogenic nematodes.</title>
        <authorList>
            <person name="Machado R.A.R."/>
            <person name="Bruno P."/>
            <person name="Arce C.C.M."/>
            <person name="Liechti N."/>
            <person name="Kohler A."/>
            <person name="Bernal J."/>
            <person name="Bruggmann R."/>
            <person name="Turlings T.C.J."/>
        </authorList>
    </citation>
    <scope>NUCLEOTIDE SEQUENCE [LARGE SCALE GENOMIC DNA]</scope>
    <source>
        <strain evidence="1 2">MEX47-22</strain>
    </source>
</reference>
<evidence type="ECO:0000313" key="1">
    <source>
        <dbReference type="EMBL" id="TDB56177.1"/>
    </source>
</evidence>